<sequence>MLGETLGLMDADGEKEGEMDRLTEGLIDADGL</sequence>
<organism evidence="2 3">
    <name type="scientific">Candidatus Woesebacteria bacterium GW2011_GWB1_44_11</name>
    <dbReference type="NCBI Taxonomy" id="1618579"/>
    <lineage>
        <taxon>Bacteria</taxon>
        <taxon>Candidatus Woeseibacteriota</taxon>
    </lineage>
</organism>
<accession>A0A837I4T7</accession>
<comment type="caution">
    <text evidence="2">The sequence shown here is derived from an EMBL/GenBank/DDBJ whole genome shotgun (WGS) entry which is preliminary data.</text>
</comment>
<dbReference type="Proteomes" id="UP000034012">
    <property type="component" value="Unassembled WGS sequence"/>
</dbReference>
<proteinExistence type="predicted"/>
<gene>
    <name evidence="2" type="ORF">UW20_C0007G0018</name>
</gene>
<dbReference type="EMBL" id="LCHK01000007">
    <property type="protein sequence ID" value="KKT32926.1"/>
    <property type="molecule type" value="Genomic_DNA"/>
</dbReference>
<feature type="compositionally biased region" description="Basic and acidic residues" evidence="1">
    <location>
        <begin position="12"/>
        <end position="23"/>
    </location>
</feature>
<protein>
    <submittedName>
        <fullName evidence="2">Uncharacterized protein</fullName>
    </submittedName>
</protein>
<feature type="region of interest" description="Disordered" evidence="1">
    <location>
        <begin position="1"/>
        <end position="32"/>
    </location>
</feature>
<reference evidence="2 3" key="1">
    <citation type="journal article" date="2015" name="Nature">
        <title>rRNA introns, odd ribosomes, and small enigmatic genomes across a large radiation of phyla.</title>
        <authorList>
            <person name="Brown C.T."/>
            <person name="Hug L.A."/>
            <person name="Thomas B.C."/>
            <person name="Sharon I."/>
            <person name="Castelle C.J."/>
            <person name="Singh A."/>
            <person name="Wilkins M.J."/>
            <person name="Williams K.H."/>
            <person name="Banfield J.F."/>
        </authorList>
    </citation>
    <scope>NUCLEOTIDE SEQUENCE [LARGE SCALE GENOMIC DNA]</scope>
</reference>
<name>A0A837I4T7_9BACT</name>
<dbReference type="AlphaFoldDB" id="A0A837I4T7"/>
<evidence type="ECO:0000313" key="3">
    <source>
        <dbReference type="Proteomes" id="UP000034012"/>
    </source>
</evidence>
<evidence type="ECO:0000313" key="2">
    <source>
        <dbReference type="EMBL" id="KKT32926.1"/>
    </source>
</evidence>
<evidence type="ECO:0000256" key="1">
    <source>
        <dbReference type="SAM" id="MobiDB-lite"/>
    </source>
</evidence>